<dbReference type="EMBL" id="CP071872">
    <property type="protein sequence ID" value="UNM10181.1"/>
    <property type="molecule type" value="Genomic_DNA"/>
</dbReference>
<keyword evidence="3" id="KW-0732">Signal</keyword>
<organism evidence="4 5">
    <name type="scientific">Streptomyces formicae</name>
    <dbReference type="NCBI Taxonomy" id="1616117"/>
    <lineage>
        <taxon>Bacteria</taxon>
        <taxon>Bacillati</taxon>
        <taxon>Actinomycetota</taxon>
        <taxon>Actinomycetes</taxon>
        <taxon>Kitasatosporales</taxon>
        <taxon>Streptomycetaceae</taxon>
        <taxon>Streptomyces</taxon>
    </lineage>
</organism>
<feature type="compositionally biased region" description="Low complexity" evidence="1">
    <location>
        <begin position="97"/>
        <end position="117"/>
    </location>
</feature>
<dbReference type="Proteomes" id="UP000828924">
    <property type="component" value="Chromosome"/>
</dbReference>
<keyword evidence="2" id="KW-0812">Transmembrane</keyword>
<gene>
    <name evidence="4" type="ORF">J4032_00465</name>
</gene>
<evidence type="ECO:0000256" key="1">
    <source>
        <dbReference type="SAM" id="MobiDB-lite"/>
    </source>
</evidence>
<evidence type="ECO:0000256" key="2">
    <source>
        <dbReference type="SAM" id="Phobius"/>
    </source>
</evidence>
<feature type="compositionally biased region" description="Basic and acidic residues" evidence="1">
    <location>
        <begin position="54"/>
        <end position="75"/>
    </location>
</feature>
<proteinExistence type="predicted"/>
<name>A0ABY3WEW0_9ACTN</name>
<keyword evidence="2" id="KW-0472">Membrane</keyword>
<evidence type="ECO:0000256" key="3">
    <source>
        <dbReference type="SAM" id="SignalP"/>
    </source>
</evidence>
<feature type="transmembrane region" description="Helical" evidence="2">
    <location>
        <begin position="297"/>
        <end position="318"/>
    </location>
</feature>
<sequence>MAPKLGTQCMTTLAAFAALSALALAVPVAGAYGEEPGAGAGEDALSSAETFRGYPDDGRSGERYPDWWDRQEDGRQQVLQEADGRQEDAGFSEAQSRRAAAVPTPVPVQPSASEKPAPGGPAPAKPAPRKTAPHKPSNAPEVREPAQSPRPGKGIRPGTGWKPGQHPGRETGARPQRPAKVTPSPVLPSPSLAGRLAGEGLERPGRTAPPFPAVTTPPALPQDLDPERARESDLLRQRELERDRARASARAREKAEEELRERHREREREASASPAVEPANEGKAAPPAASGPMERQIPVMTLGAGCALMGLGLGYMGLRLRRR</sequence>
<feature type="chain" id="PRO_5045188824" description="Translation initiation factor 2" evidence="3">
    <location>
        <begin position="26"/>
        <end position="323"/>
    </location>
</feature>
<evidence type="ECO:0000313" key="5">
    <source>
        <dbReference type="Proteomes" id="UP000828924"/>
    </source>
</evidence>
<reference evidence="4 5" key="1">
    <citation type="submission" date="2021-03" db="EMBL/GenBank/DDBJ databases">
        <title>Complete genome of Streptomyces formicae strain 1H-GS9 (DSM 100524).</title>
        <authorList>
            <person name="Atanasov K.E."/>
            <person name="Altabella T."/>
            <person name="Ferrer A."/>
        </authorList>
    </citation>
    <scope>NUCLEOTIDE SEQUENCE [LARGE SCALE GENOMIC DNA]</scope>
    <source>
        <strain evidence="4 5">1H-GS9</strain>
    </source>
</reference>
<keyword evidence="5" id="KW-1185">Reference proteome</keyword>
<evidence type="ECO:0008006" key="6">
    <source>
        <dbReference type="Google" id="ProtNLM"/>
    </source>
</evidence>
<feature type="region of interest" description="Disordered" evidence="1">
    <location>
        <begin position="32"/>
        <end position="292"/>
    </location>
</feature>
<accession>A0ABY3WEW0</accession>
<keyword evidence="2" id="KW-1133">Transmembrane helix</keyword>
<feature type="compositionally biased region" description="Basic and acidic residues" evidence="1">
    <location>
        <begin position="225"/>
        <end position="270"/>
    </location>
</feature>
<evidence type="ECO:0000313" key="4">
    <source>
        <dbReference type="EMBL" id="UNM10181.1"/>
    </source>
</evidence>
<protein>
    <recommendedName>
        <fullName evidence="6">Translation initiation factor 2</fullName>
    </recommendedName>
</protein>
<feature type="signal peptide" evidence="3">
    <location>
        <begin position="1"/>
        <end position="25"/>
    </location>
</feature>
<feature type="compositionally biased region" description="Low complexity" evidence="1">
    <location>
        <begin position="32"/>
        <end position="44"/>
    </location>
</feature>
<dbReference type="RefSeq" id="WP_242328668.1">
    <property type="nucleotide sequence ID" value="NZ_CP071872.1"/>
</dbReference>